<gene>
    <name evidence="8" type="primary">triG</name>
    <name evidence="7" type="ORF">CSF007_11640</name>
    <name evidence="8" type="ORF">NCTC10476_03401</name>
</gene>
<dbReference type="PIRSF" id="PIRSF003299">
    <property type="entry name" value="VirB8_PtlE"/>
    <property type="match status" value="1"/>
</dbReference>
<keyword evidence="9" id="KW-1185">Reference proteome</keyword>
<dbReference type="SUPFAM" id="SSF54427">
    <property type="entry name" value="NTF2-like"/>
    <property type="match status" value="1"/>
</dbReference>
<dbReference type="Proteomes" id="UP000255169">
    <property type="component" value="Unassembled WGS sequence"/>
</dbReference>
<dbReference type="Pfam" id="PF04335">
    <property type="entry name" value="VirB8"/>
    <property type="match status" value="1"/>
</dbReference>
<dbReference type="EMBL" id="LN681231">
    <property type="protein sequence ID" value="CEK28070.1"/>
    <property type="molecule type" value="Genomic_DNA"/>
</dbReference>
<dbReference type="GO" id="GO:0016020">
    <property type="term" value="C:membrane"/>
    <property type="evidence" value="ECO:0007669"/>
    <property type="project" value="UniProtKB-SubCell"/>
</dbReference>
<evidence type="ECO:0000313" key="7">
    <source>
        <dbReference type="EMBL" id="CEK28070.1"/>
    </source>
</evidence>
<evidence type="ECO:0000256" key="5">
    <source>
        <dbReference type="SAM" id="Phobius"/>
    </source>
</evidence>
<evidence type="ECO:0000256" key="3">
    <source>
        <dbReference type="ARBA" id="ARBA00022989"/>
    </source>
</evidence>
<dbReference type="OrthoDB" id="7366154at2"/>
<keyword evidence="4 5" id="KW-0472">Membrane</keyword>
<evidence type="ECO:0000256" key="4">
    <source>
        <dbReference type="ARBA" id="ARBA00023136"/>
    </source>
</evidence>
<accession>A0A0A8VEQ1</accession>
<evidence type="ECO:0000313" key="8">
    <source>
        <dbReference type="EMBL" id="SUQ37279.1"/>
    </source>
</evidence>
<sequence>MSETENITASSRTFEAVLMEKDEREKKMAWRMAIIEFVLAMMAITALIILLPLKTTDIELWSVDKQTGRYEYMTRIKQEDISTETALAHALAAHYIKLREGYNYFSLQRDYNDVQLFSSDRVNKDYLDWFNNDQAPDVIFNKAEYVVYIDIISNVHAVAKTPDHLATLRFKRTIRRIVDNSVKTDVWNIRLTYRYVPHKQLTDSQREVNPLGFIVTSYQRDKELRSE</sequence>
<dbReference type="GO" id="GO:0030255">
    <property type="term" value="P:protein secretion by the type IV secretion system"/>
    <property type="evidence" value="ECO:0007669"/>
    <property type="project" value="InterPro"/>
</dbReference>
<proteinExistence type="predicted"/>
<keyword evidence="3 5" id="KW-1133">Transmembrane helix</keyword>
<dbReference type="EMBL" id="UHJG01000002">
    <property type="protein sequence ID" value="SUQ37279.1"/>
    <property type="molecule type" value="Genomic_DNA"/>
</dbReference>
<dbReference type="GeneID" id="66879997"/>
<evidence type="ECO:0000256" key="2">
    <source>
        <dbReference type="ARBA" id="ARBA00022692"/>
    </source>
</evidence>
<dbReference type="InterPro" id="IPR007430">
    <property type="entry name" value="VirB8"/>
</dbReference>
<feature type="transmembrane region" description="Helical" evidence="5">
    <location>
        <begin position="29"/>
        <end position="53"/>
    </location>
</feature>
<reference evidence="8 9" key="2">
    <citation type="submission" date="2018-06" db="EMBL/GenBank/DDBJ databases">
        <authorList>
            <consortium name="Pathogen Informatics"/>
            <person name="Doyle S."/>
        </authorList>
    </citation>
    <scope>NUCLEOTIDE SEQUENCE [LARGE SCALE GENOMIC DNA]</scope>
    <source>
        <strain evidence="8 9">NCTC10476</strain>
    </source>
</reference>
<dbReference type="AlphaFoldDB" id="A0A0A8VEQ1"/>
<reference evidence="7" key="1">
    <citation type="journal article" date="2015" name="Genome Announc.">
        <title>Complete Genome Sequence of Yersinia ruckeri Strain CSF007-82, Etiologic Agent of Red Mouth Disease in Salmonid Fish.</title>
        <authorList>
            <person name="Nelson M.C."/>
            <person name="LaPatra S.E."/>
            <person name="Welch T.J."/>
            <person name="Graf J."/>
        </authorList>
    </citation>
    <scope>NUCLEOTIDE SEQUENCE</scope>
    <source>
        <strain evidence="7">CSF007-82</strain>
    </source>
</reference>
<dbReference type="Gene3D" id="3.10.450.230">
    <property type="entry name" value="VirB8 protein"/>
    <property type="match status" value="1"/>
</dbReference>
<dbReference type="RefSeq" id="WP_040155100.1">
    <property type="nucleotide sequence ID" value="NZ_CCYO01000032.1"/>
</dbReference>
<dbReference type="InterPro" id="IPR026264">
    <property type="entry name" value="VirB8/PtlE"/>
</dbReference>
<dbReference type="CDD" id="cd16424">
    <property type="entry name" value="VirB8"/>
    <property type="match status" value="1"/>
</dbReference>
<name>A0A0A8VEQ1_YERRU</name>
<evidence type="ECO:0000256" key="1">
    <source>
        <dbReference type="ARBA" id="ARBA00004167"/>
    </source>
</evidence>
<evidence type="ECO:0000313" key="9">
    <source>
        <dbReference type="Proteomes" id="UP000255169"/>
    </source>
</evidence>
<organism evidence="7">
    <name type="scientific">Yersinia ruckeri</name>
    <dbReference type="NCBI Taxonomy" id="29486"/>
    <lineage>
        <taxon>Bacteria</taxon>
        <taxon>Pseudomonadati</taxon>
        <taxon>Pseudomonadota</taxon>
        <taxon>Gammaproteobacteria</taxon>
        <taxon>Enterobacterales</taxon>
        <taxon>Yersiniaceae</taxon>
        <taxon>Yersinia</taxon>
    </lineage>
</organism>
<protein>
    <submittedName>
        <fullName evidence="7">Inner membrane protein (VirB8)</fullName>
    </submittedName>
    <submittedName>
        <fullName evidence="8">TriG protein</fullName>
    </submittedName>
</protein>
<keyword evidence="2 5" id="KW-0812">Transmembrane</keyword>
<evidence type="ECO:0000259" key="6">
    <source>
        <dbReference type="Pfam" id="PF04335"/>
    </source>
</evidence>
<feature type="domain" description="Bacterial virulence protein VirB8" evidence="6">
    <location>
        <begin position="11"/>
        <end position="223"/>
    </location>
</feature>
<comment type="subcellular location">
    <subcellularLocation>
        <location evidence="1">Membrane</location>
        <topology evidence="1">Single-pass membrane protein</topology>
    </subcellularLocation>
</comment>
<dbReference type="InterPro" id="IPR032710">
    <property type="entry name" value="NTF2-like_dom_sf"/>
</dbReference>